<dbReference type="OrthoDB" id="10417146at2759"/>
<sequence length="130" mass="12464">MKILVALVGLWTTLAAAQSCSGAAGNETAGGCSTTFVTAPSPSAATTIDYGAQFATQASNSSTPYSALPGVSPKSSKTVNPATVTQAVVAAATTAAASTSASTHSSSAVAMVVPWSGVALGLVGLVMAGL</sequence>
<comment type="caution">
    <text evidence="2">The sequence shown here is derived from an EMBL/GenBank/DDBJ whole genome shotgun (WGS) entry which is preliminary data.</text>
</comment>
<dbReference type="EMBL" id="PDLM01000009">
    <property type="protein sequence ID" value="RDW69803.1"/>
    <property type="molecule type" value="Genomic_DNA"/>
</dbReference>
<dbReference type="PROSITE" id="PS51257">
    <property type="entry name" value="PROKAR_LIPOPROTEIN"/>
    <property type="match status" value="1"/>
</dbReference>
<gene>
    <name evidence="2" type="ORF">BP6252_08823</name>
</gene>
<name>A0A3D8R6Y7_9HELO</name>
<evidence type="ECO:0000313" key="2">
    <source>
        <dbReference type="EMBL" id="RDW69803.1"/>
    </source>
</evidence>
<protein>
    <submittedName>
        <fullName evidence="2">Uncharacterized protein</fullName>
    </submittedName>
</protein>
<evidence type="ECO:0000256" key="1">
    <source>
        <dbReference type="SAM" id="SignalP"/>
    </source>
</evidence>
<feature type="signal peptide" evidence="1">
    <location>
        <begin position="1"/>
        <end position="17"/>
    </location>
</feature>
<keyword evidence="3" id="KW-1185">Reference proteome</keyword>
<proteinExistence type="predicted"/>
<dbReference type="Proteomes" id="UP000256645">
    <property type="component" value="Unassembled WGS sequence"/>
</dbReference>
<organism evidence="2 3">
    <name type="scientific">Coleophoma cylindrospora</name>
    <dbReference type="NCBI Taxonomy" id="1849047"/>
    <lineage>
        <taxon>Eukaryota</taxon>
        <taxon>Fungi</taxon>
        <taxon>Dikarya</taxon>
        <taxon>Ascomycota</taxon>
        <taxon>Pezizomycotina</taxon>
        <taxon>Leotiomycetes</taxon>
        <taxon>Helotiales</taxon>
        <taxon>Dermateaceae</taxon>
        <taxon>Coleophoma</taxon>
    </lineage>
</organism>
<keyword evidence="1" id="KW-0732">Signal</keyword>
<feature type="chain" id="PRO_5017802873" evidence="1">
    <location>
        <begin position="18"/>
        <end position="130"/>
    </location>
</feature>
<reference evidence="2 3" key="1">
    <citation type="journal article" date="2018" name="IMA Fungus">
        <title>IMA Genome-F 9: Draft genome sequence of Annulohypoxylon stygium, Aspergillus mulundensis, Berkeleyomyces basicola (syn. Thielaviopsis basicola), Ceratocystis smalleyi, two Cercospora beticola strains, Coleophoma cylindrospora, Fusarium fracticaudum, Phialophora cf. hyalina, and Morchella septimelata.</title>
        <authorList>
            <person name="Wingfield B.D."/>
            <person name="Bills G.F."/>
            <person name="Dong Y."/>
            <person name="Huang W."/>
            <person name="Nel W.J."/>
            <person name="Swalarsk-Parry B.S."/>
            <person name="Vaghefi N."/>
            <person name="Wilken P.M."/>
            <person name="An Z."/>
            <person name="de Beer Z.W."/>
            <person name="De Vos L."/>
            <person name="Chen L."/>
            <person name="Duong T.A."/>
            <person name="Gao Y."/>
            <person name="Hammerbacher A."/>
            <person name="Kikkert J.R."/>
            <person name="Li Y."/>
            <person name="Li H."/>
            <person name="Li K."/>
            <person name="Li Q."/>
            <person name="Liu X."/>
            <person name="Ma X."/>
            <person name="Naidoo K."/>
            <person name="Pethybridge S.J."/>
            <person name="Sun J."/>
            <person name="Steenkamp E.T."/>
            <person name="van der Nest M.A."/>
            <person name="van Wyk S."/>
            <person name="Wingfield M.J."/>
            <person name="Xiong C."/>
            <person name="Yue Q."/>
            <person name="Zhang X."/>
        </authorList>
    </citation>
    <scope>NUCLEOTIDE SEQUENCE [LARGE SCALE GENOMIC DNA]</scope>
    <source>
        <strain evidence="2 3">BP6252</strain>
    </source>
</reference>
<dbReference type="AlphaFoldDB" id="A0A3D8R6Y7"/>
<accession>A0A3D8R6Y7</accession>
<evidence type="ECO:0000313" key="3">
    <source>
        <dbReference type="Proteomes" id="UP000256645"/>
    </source>
</evidence>